<dbReference type="FunFam" id="3.80.10.10:FF:001984">
    <property type="entry name" value="Predicted protein"/>
    <property type="match status" value="1"/>
</dbReference>
<dbReference type="EMBL" id="DS469533">
    <property type="protein sequence ID" value="EDO45729.1"/>
    <property type="molecule type" value="Genomic_DNA"/>
</dbReference>
<evidence type="ECO:0000256" key="1">
    <source>
        <dbReference type="ARBA" id="ARBA00022729"/>
    </source>
</evidence>
<evidence type="ECO:0000313" key="7">
    <source>
        <dbReference type="Proteomes" id="UP000001593"/>
    </source>
</evidence>
<dbReference type="STRING" id="45351.A7RS23"/>
<dbReference type="Gene3D" id="3.10.250.10">
    <property type="entry name" value="SRCR-like domain"/>
    <property type="match status" value="1"/>
</dbReference>
<dbReference type="SUPFAM" id="SSF56487">
    <property type="entry name" value="SRCR-like"/>
    <property type="match status" value="1"/>
</dbReference>
<dbReference type="InterPro" id="IPR001190">
    <property type="entry name" value="SRCR"/>
</dbReference>
<dbReference type="InterPro" id="IPR001611">
    <property type="entry name" value="Leu-rich_rpt"/>
</dbReference>
<dbReference type="InterPro" id="IPR036772">
    <property type="entry name" value="SRCR-like_dom_sf"/>
</dbReference>
<dbReference type="InterPro" id="IPR013320">
    <property type="entry name" value="ConA-like_dom_sf"/>
</dbReference>
<dbReference type="GO" id="GO:0005886">
    <property type="term" value="C:plasma membrane"/>
    <property type="evidence" value="ECO:0000318"/>
    <property type="project" value="GO_Central"/>
</dbReference>
<sequence>MAWLLLLLLLKVLLIQGVVLLSCEFNKDFCGWQHPVNTTDKWILTSEQHGNYTACIHEGRIYEQGPSRDVPMQLIYPNFTGHGDLVLSYYLFRYSYDKNELKVAVGNATLLSVFDWEVNSLSSWSSSRLRVDADREKVIIEGILHNNAVSGIVIDSIQFYEKNAKIKLTGGYTHMDGDVEIQVDGRWGKICIGASRIQKELVAMVTCRYLGYEGDGYLITSQWQRLPHAAWMDLRSCDGTEASVTECSGTFGRYVCHHRSTLAVNCRKAPCPGNCSCSGEAVESIRCRKQDILPQEPILIPYYISNVYMHGVAFSVFKKIIENPANSKKRLRIRVLEFSDAGITRISKGTFTSLYELKYLYLPWNRVKSLSSLEDGVFWEKGYGLELNLGYNAITNVTAADMKGKEMLFSLQLNDNRISYIEGGAFNACIELRSFDLRSNRLEEITYDVFGRFRDTIRMNFYNNTISKIEPRALDFGYTELDLRVNNLTDVSSVHPSPYSTLMKLLLGQNKITKFSPDILVGSRSLNFLDISDISLGRITVDLLKDLKQLVLLNAVRANIHHIDDFAFGGAKRISYM</sequence>
<keyword evidence="7" id="KW-1185">Reference proteome</keyword>
<evidence type="ECO:0000256" key="3">
    <source>
        <dbReference type="PROSITE-ProRule" id="PRU00196"/>
    </source>
</evidence>
<dbReference type="InterPro" id="IPR050328">
    <property type="entry name" value="Dev_Immune_Receptor"/>
</dbReference>
<feature type="domain" description="SRCR" evidence="5">
    <location>
        <begin position="166"/>
        <end position="267"/>
    </location>
</feature>
<feature type="disulfide bond" evidence="3">
    <location>
        <begin position="237"/>
        <end position="247"/>
    </location>
</feature>
<dbReference type="AlphaFoldDB" id="A7RS23"/>
<reference evidence="6 7" key="1">
    <citation type="journal article" date="2007" name="Science">
        <title>Sea anemone genome reveals ancestral eumetazoan gene repertoire and genomic organization.</title>
        <authorList>
            <person name="Putnam N.H."/>
            <person name="Srivastava M."/>
            <person name="Hellsten U."/>
            <person name="Dirks B."/>
            <person name="Chapman J."/>
            <person name="Salamov A."/>
            <person name="Terry A."/>
            <person name="Shapiro H."/>
            <person name="Lindquist E."/>
            <person name="Kapitonov V.V."/>
            <person name="Jurka J."/>
            <person name="Genikhovich G."/>
            <person name="Grigoriev I.V."/>
            <person name="Lucas S.M."/>
            <person name="Steele R.E."/>
            <person name="Finnerty J.R."/>
            <person name="Technau U."/>
            <person name="Martindale M.Q."/>
            <person name="Rokhsar D.S."/>
        </authorList>
    </citation>
    <scope>NUCLEOTIDE SEQUENCE [LARGE SCALE GENOMIC DNA]</scope>
    <source>
        <strain evidence="7">CH2 X CH6</strain>
    </source>
</reference>
<feature type="signal peptide" evidence="4">
    <location>
        <begin position="1"/>
        <end position="17"/>
    </location>
</feature>
<dbReference type="SMART" id="SM00202">
    <property type="entry name" value="SR"/>
    <property type="match status" value="1"/>
</dbReference>
<feature type="chain" id="PRO_5002714481" description="SRCR domain-containing protein" evidence="4">
    <location>
        <begin position="18"/>
        <end position="577"/>
    </location>
</feature>
<dbReference type="Proteomes" id="UP000001593">
    <property type="component" value="Unassembled WGS sequence"/>
</dbReference>
<gene>
    <name evidence="6" type="ORF">NEMVEDRAFT_v1g201287</name>
</gene>
<dbReference type="FunFam" id="3.80.10.10:FF:002882">
    <property type="entry name" value="Predicted protein"/>
    <property type="match status" value="1"/>
</dbReference>
<dbReference type="InterPro" id="IPR000998">
    <property type="entry name" value="MAM_dom"/>
</dbReference>
<dbReference type="PANTHER" id="PTHR24373">
    <property type="entry name" value="SLIT RELATED LEUCINE-RICH REPEAT NEURONAL PROTEIN"/>
    <property type="match status" value="1"/>
</dbReference>
<dbReference type="PRINTS" id="PR00258">
    <property type="entry name" value="SPERACTRCPTR"/>
</dbReference>
<dbReference type="InParanoid" id="A7RS23"/>
<dbReference type="PANTHER" id="PTHR24373:SF370">
    <property type="entry name" value="FISH-LIPS, ISOFORM E"/>
    <property type="match status" value="1"/>
</dbReference>
<comment type="caution">
    <text evidence="3">Lacks conserved residue(s) required for the propagation of feature annotation.</text>
</comment>
<dbReference type="GO" id="GO:0038023">
    <property type="term" value="F:signaling receptor activity"/>
    <property type="evidence" value="ECO:0000318"/>
    <property type="project" value="GO_Central"/>
</dbReference>
<proteinExistence type="predicted"/>
<dbReference type="eggNOG" id="KOG4641">
    <property type="taxonomic scope" value="Eukaryota"/>
</dbReference>
<evidence type="ECO:0000256" key="4">
    <source>
        <dbReference type="SAM" id="SignalP"/>
    </source>
</evidence>
<evidence type="ECO:0000256" key="2">
    <source>
        <dbReference type="ARBA" id="ARBA00023157"/>
    </source>
</evidence>
<dbReference type="FunFam" id="3.80.10.10:FF:002768">
    <property type="entry name" value="Predicted protein"/>
    <property type="match status" value="1"/>
</dbReference>
<accession>A7RS23</accession>
<evidence type="ECO:0000313" key="6">
    <source>
        <dbReference type="EMBL" id="EDO45729.1"/>
    </source>
</evidence>
<keyword evidence="1 4" id="KW-0732">Signal</keyword>
<dbReference type="Pfam" id="PF13855">
    <property type="entry name" value="LRR_8"/>
    <property type="match status" value="1"/>
</dbReference>
<dbReference type="PROSITE" id="PS50287">
    <property type="entry name" value="SRCR_2"/>
    <property type="match status" value="1"/>
</dbReference>
<name>A7RS23_NEMVE</name>
<dbReference type="Gene3D" id="3.80.10.10">
    <property type="entry name" value="Ribonuclease Inhibitor"/>
    <property type="match status" value="3"/>
</dbReference>
<dbReference type="Pfam" id="PF00629">
    <property type="entry name" value="MAM"/>
    <property type="match status" value="1"/>
</dbReference>
<protein>
    <recommendedName>
        <fullName evidence="5">SRCR domain-containing protein</fullName>
    </recommendedName>
</protein>
<keyword evidence="2 3" id="KW-1015">Disulfide bond</keyword>
<evidence type="ECO:0000259" key="5">
    <source>
        <dbReference type="PROSITE" id="PS50287"/>
    </source>
</evidence>
<dbReference type="SUPFAM" id="SSF49899">
    <property type="entry name" value="Concanavalin A-like lectins/glucanases"/>
    <property type="match status" value="1"/>
</dbReference>
<dbReference type="PhylomeDB" id="A7RS23"/>
<dbReference type="Pfam" id="PF00530">
    <property type="entry name" value="SRCR"/>
    <property type="match status" value="1"/>
</dbReference>
<dbReference type="HOGENOM" id="CLU_472754_0_0_1"/>
<dbReference type="Gene3D" id="2.60.120.200">
    <property type="match status" value="1"/>
</dbReference>
<dbReference type="SUPFAM" id="SSF52058">
    <property type="entry name" value="L domain-like"/>
    <property type="match status" value="1"/>
</dbReference>
<organism evidence="6 7">
    <name type="scientific">Nematostella vectensis</name>
    <name type="common">Starlet sea anemone</name>
    <dbReference type="NCBI Taxonomy" id="45351"/>
    <lineage>
        <taxon>Eukaryota</taxon>
        <taxon>Metazoa</taxon>
        <taxon>Cnidaria</taxon>
        <taxon>Anthozoa</taxon>
        <taxon>Hexacorallia</taxon>
        <taxon>Actiniaria</taxon>
        <taxon>Edwardsiidae</taxon>
        <taxon>Nematostella</taxon>
    </lineage>
</organism>
<dbReference type="InterPro" id="IPR032675">
    <property type="entry name" value="LRR_dom_sf"/>
</dbReference>